<accession>A0AAW7IGR3</accession>
<evidence type="ECO:0000313" key="2">
    <source>
        <dbReference type="Proteomes" id="UP001234602"/>
    </source>
</evidence>
<reference evidence="1" key="1">
    <citation type="submission" date="2023-06" db="EMBL/GenBank/DDBJ databases">
        <title>Comparative genomics of Bacillaceae isolates and their secondary metabolite potential.</title>
        <authorList>
            <person name="Song L."/>
            <person name="Nielsen L.J."/>
            <person name="Mohite O."/>
            <person name="Xu X."/>
            <person name="Weber T."/>
            <person name="Kovacs A.T."/>
        </authorList>
    </citation>
    <scope>NUCLEOTIDE SEQUENCE</scope>
    <source>
        <strain evidence="1">D8_B_37</strain>
    </source>
</reference>
<proteinExistence type="predicted"/>
<sequence>MERLKISEQDIINAVCVYIARKKQVEPNEVEVELMYDDDYGFSAETFVDGRKQVLITINLIEALRLWLDEYLNIDPYSGIELVLDDEEGIVALVSESNR</sequence>
<name>A0AAW7IGR3_9BACI</name>
<evidence type="ECO:0000313" key="1">
    <source>
        <dbReference type="EMBL" id="MDM5454745.1"/>
    </source>
</evidence>
<dbReference type="Proteomes" id="UP001234602">
    <property type="component" value="Unassembled WGS sequence"/>
</dbReference>
<dbReference type="InterPro" id="IPR020516">
    <property type="entry name" value="Uncharacterised_YxcD"/>
</dbReference>
<dbReference type="Pfam" id="PF10850">
    <property type="entry name" value="DUF2653"/>
    <property type="match status" value="1"/>
</dbReference>
<dbReference type="RefSeq" id="WP_061462167.1">
    <property type="nucleotide sequence ID" value="NZ_CP011008.1"/>
</dbReference>
<protein>
    <submittedName>
        <fullName evidence="1">YxcD family protein</fullName>
    </submittedName>
</protein>
<comment type="caution">
    <text evidence="1">The sequence shown here is derived from an EMBL/GenBank/DDBJ whole genome shotgun (WGS) entry which is preliminary data.</text>
</comment>
<dbReference type="KEGG" id="bsj:UP17_06370"/>
<organism evidence="1 2">
    <name type="scientific">Peribacillus simplex</name>
    <dbReference type="NCBI Taxonomy" id="1478"/>
    <lineage>
        <taxon>Bacteria</taxon>
        <taxon>Bacillati</taxon>
        <taxon>Bacillota</taxon>
        <taxon>Bacilli</taxon>
        <taxon>Bacillales</taxon>
        <taxon>Bacillaceae</taxon>
        <taxon>Peribacillus</taxon>
    </lineage>
</organism>
<gene>
    <name evidence="1" type="ORF">QUF89_21725</name>
</gene>
<dbReference type="EMBL" id="JAUCEY010000008">
    <property type="protein sequence ID" value="MDM5454745.1"/>
    <property type="molecule type" value="Genomic_DNA"/>
</dbReference>
<dbReference type="AlphaFoldDB" id="A0AAW7IGR3"/>